<proteinExistence type="predicted"/>
<evidence type="ECO:0000313" key="2">
    <source>
        <dbReference type="Proteomes" id="UP000318093"/>
    </source>
</evidence>
<reference evidence="1 2" key="1">
    <citation type="journal article" date="2019" name="Nat. Microbiol.">
        <title>Mediterranean grassland soil C-N compound turnover is dependent on rainfall and depth, and is mediated by genomically divergent microorganisms.</title>
        <authorList>
            <person name="Diamond S."/>
            <person name="Andeer P.F."/>
            <person name="Li Z."/>
            <person name="Crits-Christoph A."/>
            <person name="Burstein D."/>
            <person name="Anantharaman K."/>
            <person name="Lane K.R."/>
            <person name="Thomas B.C."/>
            <person name="Pan C."/>
            <person name="Northen T.R."/>
            <person name="Banfield J.F."/>
        </authorList>
    </citation>
    <scope>NUCLEOTIDE SEQUENCE [LARGE SCALE GENOMIC DNA]</scope>
    <source>
        <strain evidence="1">NP_6</strain>
    </source>
</reference>
<dbReference type="InterPro" id="IPR010430">
    <property type="entry name" value="DUF1028"/>
</dbReference>
<evidence type="ECO:0000313" key="1">
    <source>
        <dbReference type="EMBL" id="TMI78731.1"/>
    </source>
</evidence>
<sequence>MLRLSTFSIAARCSRTGMFGVAVSTAVPGVGSLCPFAKAGVGAVATQSWVNPYLGIDGLQLLAQGQSAPAVLERLLAKDPGRDVRQVGIVDKNGTSASWSGPECVPWFGGVTGPDFAAQGNMLVGEETVRTMAKAFQGAGSLELPERLLVALEAGQAAGGDKRGRQSAALLVVHTEEYPYCELRVDEHRYPVAELRRVFEVARHQLLPFVRGLPTRRTPLGGIGADVQSMLLTPPPYRPGGGGGAP</sequence>
<dbReference type="Pfam" id="PF06267">
    <property type="entry name" value="DUF1028"/>
    <property type="match status" value="1"/>
</dbReference>
<comment type="caution">
    <text evidence="1">The sequence shown here is derived from an EMBL/GenBank/DDBJ whole genome shotgun (WGS) entry which is preliminary data.</text>
</comment>
<dbReference type="EMBL" id="VBAN01000390">
    <property type="protein sequence ID" value="TMI78731.1"/>
    <property type="molecule type" value="Genomic_DNA"/>
</dbReference>
<dbReference type="InterPro" id="IPR029055">
    <property type="entry name" value="Ntn_hydrolases_N"/>
</dbReference>
<organism evidence="1 2">
    <name type="scientific">Candidatus Segetimicrobium genomatis</name>
    <dbReference type="NCBI Taxonomy" id="2569760"/>
    <lineage>
        <taxon>Bacteria</taxon>
        <taxon>Bacillati</taxon>
        <taxon>Candidatus Sysuimicrobiota</taxon>
        <taxon>Candidatus Sysuimicrobiia</taxon>
        <taxon>Candidatus Sysuimicrobiales</taxon>
        <taxon>Candidatus Segetimicrobiaceae</taxon>
        <taxon>Candidatus Segetimicrobium</taxon>
    </lineage>
</organism>
<dbReference type="Gene3D" id="3.60.20.10">
    <property type="entry name" value="Glutamine Phosphoribosylpyrophosphate, subunit 1, domain 1"/>
    <property type="match status" value="1"/>
</dbReference>
<dbReference type="PANTHER" id="PTHR39328:SF1">
    <property type="entry name" value="BLL2871 PROTEIN"/>
    <property type="match status" value="1"/>
</dbReference>
<protein>
    <submittedName>
        <fullName evidence="1">DUF1028 domain-containing protein</fullName>
    </submittedName>
</protein>
<dbReference type="PANTHER" id="PTHR39328">
    <property type="entry name" value="BLL2871 PROTEIN"/>
    <property type="match status" value="1"/>
</dbReference>
<dbReference type="SUPFAM" id="SSF56235">
    <property type="entry name" value="N-terminal nucleophile aminohydrolases (Ntn hydrolases)"/>
    <property type="match status" value="1"/>
</dbReference>
<accession>A0A537J592</accession>
<gene>
    <name evidence="1" type="ORF">E6H03_11580</name>
</gene>
<dbReference type="AlphaFoldDB" id="A0A537J592"/>
<name>A0A537J592_9BACT</name>
<dbReference type="Proteomes" id="UP000318093">
    <property type="component" value="Unassembled WGS sequence"/>
</dbReference>